<evidence type="ECO:0000259" key="6">
    <source>
        <dbReference type="Pfam" id="PF00324"/>
    </source>
</evidence>
<sequence length="468" mass="50166">MNSKKIGLGSVIATGVGLVVASSCLLTLGIGASALGTTFIITMAIACAVNILTLLSVAELNSLMPNLTGGLAQFSLASVGPFITIICMVGGYILCNSLAGSVECAMFGNTFAEVFSFLHVPTWVFTTVLVGLLFISNMNGVDVFVKVQDVVAYGLIISLVIMGVMGTLGIGTGEIVSQPAALASDFSSVTSLCGIAFFLFVGGEYVIPLTKECKNPKRDIPLGMVLSMLIILVMQAFLTFGFKNYTEWGALGSSTTPHILFGQMLLGPVGRYWMVLVTILASISSVNTIMNSLAYILMGMAKINLLPAIFAKTNRKGVPMAGLILEAVTFIILNVTGLSSTDSISYMISVLAILWMISYIISNLNVLLLRRRLPHAPRNFKLPFGPLLPILGMLGSAYMIYNIDPSWEVKLSLYKVVGITLIALAVYSFGWVKLRVKKPLFKPYAIKEVMAMENELYAVYHSGALKPA</sequence>
<dbReference type="OrthoDB" id="1806975at2"/>
<dbReference type="PIRSF" id="PIRSF006060">
    <property type="entry name" value="AA_transporter"/>
    <property type="match status" value="1"/>
</dbReference>
<dbReference type="GO" id="GO:0016020">
    <property type="term" value="C:membrane"/>
    <property type="evidence" value="ECO:0007669"/>
    <property type="project" value="UniProtKB-SubCell"/>
</dbReference>
<evidence type="ECO:0000313" key="7">
    <source>
        <dbReference type="EMBL" id="EIM57726.1"/>
    </source>
</evidence>
<gene>
    <name evidence="7" type="ORF">EubceDRAFT1_1952</name>
</gene>
<feature type="transmembrane region" description="Helical" evidence="5">
    <location>
        <begin position="272"/>
        <end position="297"/>
    </location>
</feature>
<keyword evidence="2 5" id="KW-0812">Transmembrane</keyword>
<evidence type="ECO:0000256" key="2">
    <source>
        <dbReference type="ARBA" id="ARBA00022692"/>
    </source>
</evidence>
<feature type="transmembrane region" description="Helical" evidence="5">
    <location>
        <begin position="380"/>
        <end position="401"/>
    </location>
</feature>
<keyword evidence="4 5" id="KW-0472">Membrane</keyword>
<evidence type="ECO:0000256" key="4">
    <source>
        <dbReference type="ARBA" id="ARBA00023136"/>
    </source>
</evidence>
<protein>
    <submittedName>
        <fullName evidence="7">Amino acid transporter</fullName>
    </submittedName>
</protein>
<dbReference type="PROSITE" id="PS51257">
    <property type="entry name" value="PROKAR_LIPOPROTEIN"/>
    <property type="match status" value="1"/>
</dbReference>
<evidence type="ECO:0000313" key="8">
    <source>
        <dbReference type="Proteomes" id="UP000005753"/>
    </source>
</evidence>
<dbReference type="PANTHER" id="PTHR42770:SF12">
    <property type="entry name" value="AMINO ACID TRANSPORTER"/>
    <property type="match status" value="1"/>
</dbReference>
<organism evidence="7 8">
    <name type="scientific">Eubacterium cellulosolvens (strain ATCC 43171 / JCM 9499 / 6)</name>
    <name type="common">Cillobacterium cellulosolvens</name>
    <dbReference type="NCBI Taxonomy" id="633697"/>
    <lineage>
        <taxon>Bacteria</taxon>
        <taxon>Bacillati</taxon>
        <taxon>Bacillota</taxon>
        <taxon>Clostridia</taxon>
        <taxon>Eubacteriales</taxon>
        <taxon>Eubacteriaceae</taxon>
        <taxon>Eubacterium</taxon>
    </lineage>
</organism>
<dbReference type="EMBL" id="CM001487">
    <property type="protein sequence ID" value="EIM57726.1"/>
    <property type="molecule type" value="Genomic_DNA"/>
</dbReference>
<proteinExistence type="predicted"/>
<feature type="transmembrane region" description="Helical" evidence="5">
    <location>
        <begin position="38"/>
        <end position="58"/>
    </location>
</feature>
<reference evidence="7 8" key="1">
    <citation type="submission" date="2010-08" db="EMBL/GenBank/DDBJ databases">
        <authorList>
            <consortium name="US DOE Joint Genome Institute (JGI-PGF)"/>
            <person name="Lucas S."/>
            <person name="Copeland A."/>
            <person name="Lapidus A."/>
            <person name="Cheng J.-F."/>
            <person name="Bruce D."/>
            <person name="Goodwin L."/>
            <person name="Pitluck S."/>
            <person name="Land M.L."/>
            <person name="Hauser L."/>
            <person name="Chang Y.-J."/>
            <person name="Anderson I.J."/>
            <person name="Johnson E."/>
            <person name="Mulhopadhyay B."/>
            <person name="Kyrpides N."/>
            <person name="Woyke T.J."/>
        </authorList>
    </citation>
    <scope>NUCLEOTIDE SEQUENCE [LARGE SCALE GENOMIC DNA]</scope>
    <source>
        <strain evidence="7 8">6</strain>
    </source>
</reference>
<dbReference type="Pfam" id="PF00324">
    <property type="entry name" value="AA_permease"/>
    <property type="match status" value="1"/>
</dbReference>
<feature type="transmembrane region" description="Helical" evidence="5">
    <location>
        <begin position="150"/>
        <end position="169"/>
    </location>
</feature>
<dbReference type="Gene3D" id="1.20.1740.10">
    <property type="entry name" value="Amino acid/polyamine transporter I"/>
    <property type="match status" value="1"/>
</dbReference>
<feature type="transmembrane region" description="Helical" evidence="5">
    <location>
        <begin position="318"/>
        <end position="338"/>
    </location>
</feature>
<feature type="transmembrane region" description="Helical" evidence="5">
    <location>
        <begin position="220"/>
        <end position="242"/>
    </location>
</feature>
<feature type="transmembrane region" description="Helical" evidence="5">
    <location>
        <begin position="189"/>
        <end position="208"/>
    </location>
</feature>
<feature type="transmembrane region" description="Helical" evidence="5">
    <location>
        <begin position="12"/>
        <end position="32"/>
    </location>
</feature>
<dbReference type="AlphaFoldDB" id="I5AVA3"/>
<dbReference type="eggNOG" id="COG1113">
    <property type="taxonomic scope" value="Bacteria"/>
</dbReference>
<feature type="transmembrane region" description="Helical" evidence="5">
    <location>
        <begin position="70"/>
        <end position="94"/>
    </location>
</feature>
<accession>I5AVA3</accession>
<dbReference type="InterPro" id="IPR004841">
    <property type="entry name" value="AA-permease/SLC12A_dom"/>
</dbReference>
<dbReference type="STRING" id="633697.EubceDRAFT1_1952"/>
<evidence type="ECO:0000256" key="5">
    <source>
        <dbReference type="SAM" id="Phobius"/>
    </source>
</evidence>
<dbReference type="PANTHER" id="PTHR42770">
    <property type="entry name" value="AMINO ACID TRANSPORTER-RELATED"/>
    <property type="match status" value="1"/>
</dbReference>
<keyword evidence="8" id="KW-1185">Reference proteome</keyword>
<feature type="domain" description="Amino acid permease/ SLC12A" evidence="6">
    <location>
        <begin position="14"/>
        <end position="408"/>
    </location>
</feature>
<reference evidence="7 8" key="2">
    <citation type="submission" date="2012-02" db="EMBL/GenBank/DDBJ databases">
        <title>Improved High-Quality Draft sequence of Eubacterium cellulosolvens 6.</title>
        <authorList>
            <consortium name="US DOE Joint Genome Institute"/>
            <person name="Lucas S."/>
            <person name="Han J."/>
            <person name="Lapidus A."/>
            <person name="Cheng J.-F."/>
            <person name="Goodwin L."/>
            <person name="Pitluck S."/>
            <person name="Peters L."/>
            <person name="Mikhailova N."/>
            <person name="Gu W."/>
            <person name="Detter J.C."/>
            <person name="Han C."/>
            <person name="Tapia R."/>
            <person name="Land M."/>
            <person name="Hauser L."/>
            <person name="Kyrpides N."/>
            <person name="Ivanova N."/>
            <person name="Pagani I."/>
            <person name="Johnson E."/>
            <person name="Mukhopadhyay B."/>
            <person name="Anderson I."/>
            <person name="Woyke T."/>
        </authorList>
    </citation>
    <scope>NUCLEOTIDE SEQUENCE [LARGE SCALE GENOMIC DNA]</scope>
    <source>
        <strain evidence="7 8">6</strain>
    </source>
</reference>
<evidence type="ECO:0000256" key="3">
    <source>
        <dbReference type="ARBA" id="ARBA00022989"/>
    </source>
</evidence>
<dbReference type="Proteomes" id="UP000005753">
    <property type="component" value="Chromosome"/>
</dbReference>
<feature type="transmembrane region" description="Helical" evidence="5">
    <location>
        <begin position="344"/>
        <end position="368"/>
    </location>
</feature>
<name>I5AVA3_EUBC6</name>
<evidence type="ECO:0000256" key="1">
    <source>
        <dbReference type="ARBA" id="ARBA00004141"/>
    </source>
</evidence>
<dbReference type="InterPro" id="IPR050367">
    <property type="entry name" value="APC_superfamily"/>
</dbReference>
<feature type="transmembrane region" description="Helical" evidence="5">
    <location>
        <begin position="114"/>
        <end position="138"/>
    </location>
</feature>
<feature type="transmembrane region" description="Helical" evidence="5">
    <location>
        <begin position="413"/>
        <end position="432"/>
    </location>
</feature>
<dbReference type="HOGENOM" id="CLU_042136_0_0_9"/>
<keyword evidence="3 5" id="KW-1133">Transmembrane helix</keyword>
<comment type="subcellular location">
    <subcellularLocation>
        <location evidence="1">Membrane</location>
        <topology evidence="1">Multi-pass membrane protein</topology>
    </subcellularLocation>
</comment>
<dbReference type="GO" id="GO:0055085">
    <property type="term" value="P:transmembrane transport"/>
    <property type="evidence" value="ECO:0007669"/>
    <property type="project" value="InterPro"/>
</dbReference>